<dbReference type="InterPro" id="IPR011989">
    <property type="entry name" value="ARM-like"/>
</dbReference>
<dbReference type="EMBL" id="JAHIBW010000020">
    <property type="protein sequence ID" value="KAG7300823.1"/>
    <property type="molecule type" value="Genomic_DNA"/>
</dbReference>
<feature type="domain" description="Importin N-terminal" evidence="7">
    <location>
        <begin position="29"/>
        <end position="103"/>
    </location>
</feature>
<comment type="caution">
    <text evidence="8">The sequence shown here is derived from an EMBL/GenBank/DDBJ whole genome shotgun (WGS) entry which is preliminary data.</text>
</comment>
<dbReference type="InterPro" id="IPR001494">
    <property type="entry name" value="Importin-beta_N"/>
</dbReference>
<dbReference type="PANTHER" id="PTHR10997">
    <property type="entry name" value="IMPORTIN-7, 8, 11"/>
    <property type="match status" value="1"/>
</dbReference>
<dbReference type="PROSITE" id="PS50166">
    <property type="entry name" value="IMPORTIN_B_NT"/>
    <property type="match status" value="1"/>
</dbReference>
<dbReference type="Proteomes" id="UP000823941">
    <property type="component" value="Chromosome 20"/>
</dbReference>
<comment type="subcellular location">
    <subcellularLocation>
        <location evidence="2">Cytoplasm</location>
    </subcellularLocation>
    <subcellularLocation>
        <location evidence="1">Nucleus</location>
    </subcellularLocation>
</comment>
<dbReference type="Gene3D" id="1.25.10.10">
    <property type="entry name" value="Leucine-rich Repeat Variant"/>
    <property type="match status" value="1"/>
</dbReference>
<reference evidence="8 9" key="1">
    <citation type="submission" date="2021-06" db="EMBL/GenBank/DDBJ databases">
        <title>A haploid diamondback moth (Plutella xylostella L.) genome assembly resolves 31 chromosomes and identifies a diamide resistance mutation.</title>
        <authorList>
            <person name="Ward C.M."/>
            <person name="Perry K.D."/>
            <person name="Baker G."/>
            <person name="Powis K."/>
            <person name="Heckel D.G."/>
            <person name="Baxter S.W."/>
        </authorList>
    </citation>
    <scope>NUCLEOTIDE SEQUENCE [LARGE SCALE GENOMIC DNA]</scope>
    <source>
        <strain evidence="8 9">LV</strain>
        <tissue evidence="8">Single pupa</tissue>
    </source>
</reference>
<dbReference type="SUPFAM" id="SSF48371">
    <property type="entry name" value="ARM repeat"/>
    <property type="match status" value="1"/>
</dbReference>
<keyword evidence="5" id="KW-0653">Protein transport</keyword>
<dbReference type="Pfam" id="PF08506">
    <property type="entry name" value="Cse1"/>
    <property type="match status" value="1"/>
</dbReference>
<protein>
    <submittedName>
        <fullName evidence="8">Importin-alpha export receptor</fullName>
    </submittedName>
</protein>
<accession>A0ABQ7Q6G6</accession>
<evidence type="ECO:0000259" key="7">
    <source>
        <dbReference type="PROSITE" id="PS50166"/>
    </source>
</evidence>
<evidence type="ECO:0000313" key="8">
    <source>
        <dbReference type="EMBL" id="KAG7300823.1"/>
    </source>
</evidence>
<keyword evidence="4" id="KW-0963">Cytoplasm</keyword>
<evidence type="ECO:0000256" key="5">
    <source>
        <dbReference type="ARBA" id="ARBA00022927"/>
    </source>
</evidence>
<evidence type="ECO:0000256" key="2">
    <source>
        <dbReference type="ARBA" id="ARBA00004496"/>
    </source>
</evidence>
<name>A0ABQ7Q6G6_PLUXY</name>
<dbReference type="InterPro" id="IPR013713">
    <property type="entry name" value="XPO2_central"/>
</dbReference>
<gene>
    <name evidence="8" type="ORF">JYU34_015159</name>
</gene>
<keyword evidence="6" id="KW-0539">Nucleus</keyword>
<dbReference type="InterPro" id="IPR016024">
    <property type="entry name" value="ARM-type_fold"/>
</dbReference>
<keyword evidence="3" id="KW-0813">Transport</keyword>
<keyword evidence="8" id="KW-0675">Receptor</keyword>
<sequence length="425" mass="47916">MEVTDENLATLANYLQQTLNPDPNIRRPAEKFLEGVEVNQNYAILLLHLIDKDAVDQTIRVAAAIVFKNYIKRNWPVDEDGVDRIHSSDRATIKTLIVSLMLKSPESIQRQFSDAVSIIGKCDFPDKWPSLIPEMVEKFNTGDFHVINGVLRTAHSLFKRYRYEFKSQRLWEEIKHVLDNFAKPLTDLFVATIDLASKHADNPQALRVIYGSLVLICKVFYSLNCQDLPEFFEDNMGIWMPNLLNLLQVKVPCLEDPQEDEKPGVLEQLRTEICECCALYALKYEEEFTAHAPPFVTAAWGVLLATTPQTKYDAYKHAPPFVTAAWGVLLATTPQTKYDAYKHAPPFVTAAWGVLLATTPQTKYDAYKHAPPFVTAAWGVLLATTPQTKYDAYKHAPPFVTAACGVLLATTPQTKYDAVSTSAMW</sequence>
<evidence type="ECO:0000313" key="9">
    <source>
        <dbReference type="Proteomes" id="UP000823941"/>
    </source>
</evidence>
<dbReference type="PANTHER" id="PTHR10997:SF8">
    <property type="entry name" value="EXPORTIN-2"/>
    <property type="match status" value="1"/>
</dbReference>
<evidence type="ECO:0000256" key="1">
    <source>
        <dbReference type="ARBA" id="ARBA00004123"/>
    </source>
</evidence>
<proteinExistence type="predicted"/>
<organism evidence="8 9">
    <name type="scientific">Plutella xylostella</name>
    <name type="common">Diamondback moth</name>
    <name type="synonym">Plutella maculipennis</name>
    <dbReference type="NCBI Taxonomy" id="51655"/>
    <lineage>
        <taxon>Eukaryota</taxon>
        <taxon>Metazoa</taxon>
        <taxon>Ecdysozoa</taxon>
        <taxon>Arthropoda</taxon>
        <taxon>Hexapoda</taxon>
        <taxon>Insecta</taxon>
        <taxon>Pterygota</taxon>
        <taxon>Neoptera</taxon>
        <taxon>Endopterygota</taxon>
        <taxon>Lepidoptera</taxon>
        <taxon>Glossata</taxon>
        <taxon>Ditrysia</taxon>
        <taxon>Yponomeutoidea</taxon>
        <taxon>Plutellidae</taxon>
        <taxon>Plutella</taxon>
    </lineage>
</organism>
<dbReference type="SMART" id="SM00913">
    <property type="entry name" value="IBN_N"/>
    <property type="match status" value="1"/>
</dbReference>
<evidence type="ECO:0000256" key="4">
    <source>
        <dbReference type="ARBA" id="ARBA00022490"/>
    </source>
</evidence>
<dbReference type="Pfam" id="PF03810">
    <property type="entry name" value="IBN_N"/>
    <property type="match status" value="1"/>
</dbReference>
<evidence type="ECO:0000256" key="6">
    <source>
        <dbReference type="ARBA" id="ARBA00023242"/>
    </source>
</evidence>
<evidence type="ECO:0000256" key="3">
    <source>
        <dbReference type="ARBA" id="ARBA00022448"/>
    </source>
</evidence>
<keyword evidence="9" id="KW-1185">Reference proteome</keyword>